<evidence type="ECO:0000313" key="3">
    <source>
        <dbReference type="EMBL" id="AVZ70926.1"/>
    </source>
</evidence>
<protein>
    <submittedName>
        <fullName evidence="3">ATP/GTP-binding protein</fullName>
    </submittedName>
</protein>
<feature type="chain" id="PRO_5015303132" evidence="2">
    <location>
        <begin position="27"/>
        <end position="294"/>
    </location>
</feature>
<sequence>MLSLRLMAAAAAFVVGSVAGAGTAWADGGPGRPDADAKPCDFESFCVGAGTPYQPGGSGQKPAGGSGSGSKKPPVCTVNKMEPQPPAGSQYWQGHDPKDGALYIRSCRHYMDSGASAVFGELVWGANGAPPAAVDPAVLAQQAVDKMLLTGPEIQLAPGAGKTGLVGMPVWMWTEVGPTTFGPNSASATAGGVTVTATAKVSKIVWVMGDGTSVTCTGPGTAYTASYGKRTSPTCGHVYARTSGSRPGSQYTVTATSTWVIDWQVTGSGGGGQLTQTRNSQTQVAIGELQAVGR</sequence>
<evidence type="ECO:0000313" key="4">
    <source>
        <dbReference type="Proteomes" id="UP000244201"/>
    </source>
</evidence>
<keyword evidence="2" id="KW-0732">Signal</keyword>
<evidence type="ECO:0000256" key="2">
    <source>
        <dbReference type="SAM" id="SignalP"/>
    </source>
</evidence>
<reference evidence="3 4" key="1">
    <citation type="submission" date="2018-01" db="EMBL/GenBank/DDBJ databases">
        <title>Complete genome sequence of Streptomyces lunaelactis MM109T, a Ferroverdin A producer isolated from cave moonmilk deposits.</title>
        <authorList>
            <person name="Naome A."/>
            <person name="Martinet L."/>
            <person name="Maciejewska M."/>
            <person name="Anderssen S."/>
            <person name="Adam D."/>
            <person name="Tenconi E."/>
            <person name="Deflandre B."/>
            <person name="Arguelles-Arias A."/>
            <person name="Calusinska M."/>
            <person name="Copieters W."/>
            <person name="Karim L."/>
            <person name="Hanikenne M."/>
            <person name="Baurain D."/>
            <person name="van Wezel G."/>
            <person name="Smargiasso N."/>
            <person name="de Pauw E."/>
            <person name="Delfosse P."/>
            <person name="Rigali S."/>
        </authorList>
    </citation>
    <scope>NUCLEOTIDE SEQUENCE [LARGE SCALE GENOMIC DNA]</scope>
    <source>
        <strain evidence="3 4">MM109</strain>
    </source>
</reference>
<dbReference type="KEGG" id="slk:SLUN_00205"/>
<dbReference type="AlphaFoldDB" id="A0A2R4SVN9"/>
<feature type="signal peptide" evidence="2">
    <location>
        <begin position="1"/>
        <end position="26"/>
    </location>
</feature>
<accession>A0A2R4SVN9</accession>
<evidence type="ECO:0000256" key="1">
    <source>
        <dbReference type="SAM" id="MobiDB-lite"/>
    </source>
</evidence>
<organism evidence="3 4">
    <name type="scientific">Streptomyces lunaelactis</name>
    <dbReference type="NCBI Taxonomy" id="1535768"/>
    <lineage>
        <taxon>Bacteria</taxon>
        <taxon>Bacillati</taxon>
        <taxon>Actinomycetota</taxon>
        <taxon>Actinomycetes</taxon>
        <taxon>Kitasatosporales</taxon>
        <taxon>Streptomycetaceae</taxon>
        <taxon>Streptomyces</taxon>
    </lineage>
</organism>
<feature type="compositionally biased region" description="Gly residues" evidence="1">
    <location>
        <begin position="56"/>
        <end position="68"/>
    </location>
</feature>
<gene>
    <name evidence="3" type="ORF">SLUN_00205</name>
</gene>
<feature type="region of interest" description="Disordered" evidence="1">
    <location>
        <begin position="53"/>
        <end position="94"/>
    </location>
</feature>
<dbReference type="OrthoDB" id="3742379at2"/>
<dbReference type="Proteomes" id="UP000244201">
    <property type="component" value="Chromosome"/>
</dbReference>
<dbReference type="EMBL" id="CP026304">
    <property type="protein sequence ID" value="AVZ70926.1"/>
    <property type="molecule type" value="Genomic_DNA"/>
</dbReference>
<dbReference type="RefSeq" id="WP_108146621.1">
    <property type="nucleotide sequence ID" value="NZ_CP026304.1"/>
</dbReference>
<keyword evidence="4" id="KW-1185">Reference proteome</keyword>
<proteinExistence type="predicted"/>
<dbReference type="GeneID" id="55653722"/>
<name>A0A2R4SVN9_9ACTN</name>